<sequence>MDKQKIKEWFPSAFMRYTRFYKDLANADVPSEEHDDLILCREEIEDFMELFPDELTDEQKKAIQKADRWILEHADQVIPQIRGFTNKPSAKYWWEHPSTLSQKAAQLMNDE</sequence>
<evidence type="ECO:0000313" key="2">
    <source>
        <dbReference type="Proteomes" id="UP000004671"/>
    </source>
</evidence>
<gene>
    <name evidence="1" type="ORF">Calab_1461</name>
</gene>
<dbReference type="Proteomes" id="UP000004671">
    <property type="component" value="Chromosome"/>
</dbReference>
<dbReference type="PaxDb" id="880073-Calab_1461"/>
<protein>
    <submittedName>
        <fullName evidence="1">Uncharacterized protein</fullName>
    </submittedName>
</protein>
<keyword evidence="2" id="KW-1185">Reference proteome</keyword>
<dbReference type="AlphaFoldDB" id="H1XPV6"/>
<organism evidence="1 2">
    <name type="scientific">Caldithrix abyssi DSM 13497</name>
    <dbReference type="NCBI Taxonomy" id="880073"/>
    <lineage>
        <taxon>Bacteria</taxon>
        <taxon>Pseudomonadati</taxon>
        <taxon>Calditrichota</taxon>
        <taxon>Calditrichia</taxon>
        <taxon>Calditrichales</taxon>
        <taxon>Calditrichaceae</taxon>
        <taxon>Caldithrix</taxon>
    </lineage>
</organism>
<dbReference type="InParanoid" id="H1XPV6"/>
<dbReference type="EMBL" id="CM001402">
    <property type="protein sequence ID" value="EHO41082.1"/>
    <property type="molecule type" value="Genomic_DNA"/>
</dbReference>
<dbReference type="HOGENOM" id="CLU_2153665_0_0_0"/>
<evidence type="ECO:0000313" key="1">
    <source>
        <dbReference type="EMBL" id="EHO41082.1"/>
    </source>
</evidence>
<name>H1XPV6_CALAY</name>
<proteinExistence type="predicted"/>
<dbReference type="STRING" id="880073.Cabys_3643"/>
<accession>H1XPV6</accession>
<reference evidence="1 2" key="1">
    <citation type="submission" date="2011-09" db="EMBL/GenBank/DDBJ databases">
        <title>The permanent draft genome of Caldithrix abyssi DSM 13497.</title>
        <authorList>
            <consortium name="US DOE Joint Genome Institute (JGI-PGF)"/>
            <person name="Lucas S."/>
            <person name="Han J."/>
            <person name="Lapidus A."/>
            <person name="Bruce D."/>
            <person name="Goodwin L."/>
            <person name="Pitluck S."/>
            <person name="Peters L."/>
            <person name="Kyrpides N."/>
            <person name="Mavromatis K."/>
            <person name="Ivanova N."/>
            <person name="Mikhailova N."/>
            <person name="Chertkov O."/>
            <person name="Detter J.C."/>
            <person name="Tapia R."/>
            <person name="Han C."/>
            <person name="Land M."/>
            <person name="Hauser L."/>
            <person name="Markowitz V."/>
            <person name="Cheng J.-F."/>
            <person name="Hugenholtz P."/>
            <person name="Woyke T."/>
            <person name="Wu D."/>
            <person name="Spring S."/>
            <person name="Brambilla E."/>
            <person name="Klenk H.-P."/>
            <person name="Eisen J.A."/>
        </authorList>
    </citation>
    <scope>NUCLEOTIDE SEQUENCE [LARGE SCALE GENOMIC DNA]</scope>
    <source>
        <strain evidence="1 2">DSM 13497</strain>
    </source>
</reference>